<name>A0A9Q0GZW7_9MAGN</name>
<dbReference type="Proteomes" id="UP001141806">
    <property type="component" value="Unassembled WGS sequence"/>
</dbReference>
<dbReference type="Pfam" id="PF05686">
    <property type="entry name" value="Glyco_transf_90"/>
    <property type="match status" value="1"/>
</dbReference>
<sequence>MRFLSLLHEGPGVPQQFSQRKKGGARATVLFVFIIIFSFFVSALWIDTSVFLGGPHSKWKAVKTLRNVELPESPRRRTEIPLNCSAGNLTRTCPANFPTEFKADDYRNATSVCPEYFRWIHEDLKPWKETGISMEMVERARRTAKFRLVILNGRAYVEKYREAIQTRDVITLWGILQLLSKYPGKLPNLDLMFDCDDRPVVEARYYRGPNATVPPPLFRYCGDDSSLDIVFPDWSFWGWHEINIKPWETILKELKEGNQRSKWIDRERYAYWKGNPFVAPTRQDLMKCNVSEKQDWHARLYIQDWILESQKGYKQSSLADQCIHRYKIYIEGWAWSVSEKYILACDSLTLRVNPRFYTFFSRGMLPMRHYWPIKDDDKCRSLRFAVEWGNNHTKEAEAIGKAASNFIQDEMKMDYVYDYMFHLLNEYAKLLKYKPTVPEHAIELCSETLACPATGREKTFMMESMVKFQAETSACTMPPPYDPQELDTFHKDKYGSINQVQKWEKTYWETQIKQI</sequence>
<reference evidence="3" key="1">
    <citation type="journal article" date="2023" name="Plant J.">
        <title>The genome of the king protea, Protea cynaroides.</title>
        <authorList>
            <person name="Chang J."/>
            <person name="Duong T.A."/>
            <person name="Schoeman C."/>
            <person name="Ma X."/>
            <person name="Roodt D."/>
            <person name="Barker N."/>
            <person name="Li Z."/>
            <person name="Van de Peer Y."/>
            <person name="Mizrachi E."/>
        </authorList>
    </citation>
    <scope>NUCLEOTIDE SEQUENCE</scope>
    <source>
        <tissue evidence="3">Young leaves</tissue>
    </source>
</reference>
<evidence type="ECO:0000313" key="3">
    <source>
        <dbReference type="EMBL" id="KAJ4957321.1"/>
    </source>
</evidence>
<dbReference type="InterPro" id="IPR006598">
    <property type="entry name" value="CAP10"/>
</dbReference>
<keyword evidence="4" id="KW-1185">Reference proteome</keyword>
<dbReference type="OrthoDB" id="202415at2759"/>
<dbReference type="PANTHER" id="PTHR12203">
    <property type="entry name" value="KDEL LYS-ASP-GLU-LEU CONTAINING - RELATED"/>
    <property type="match status" value="1"/>
</dbReference>
<keyword evidence="1" id="KW-1133">Transmembrane helix</keyword>
<evidence type="ECO:0000259" key="2">
    <source>
        <dbReference type="SMART" id="SM00672"/>
    </source>
</evidence>
<evidence type="ECO:0000256" key="1">
    <source>
        <dbReference type="SAM" id="Phobius"/>
    </source>
</evidence>
<organism evidence="3 4">
    <name type="scientific">Protea cynaroides</name>
    <dbReference type="NCBI Taxonomy" id="273540"/>
    <lineage>
        <taxon>Eukaryota</taxon>
        <taxon>Viridiplantae</taxon>
        <taxon>Streptophyta</taxon>
        <taxon>Embryophyta</taxon>
        <taxon>Tracheophyta</taxon>
        <taxon>Spermatophyta</taxon>
        <taxon>Magnoliopsida</taxon>
        <taxon>Proteales</taxon>
        <taxon>Proteaceae</taxon>
        <taxon>Protea</taxon>
    </lineage>
</organism>
<gene>
    <name evidence="3" type="ORF">NE237_014104</name>
</gene>
<dbReference type="PANTHER" id="PTHR12203:SF74">
    <property type="entry name" value="GLYCOSYLTRANSFERASE"/>
    <property type="match status" value="1"/>
</dbReference>
<comment type="caution">
    <text evidence="3">The sequence shown here is derived from an EMBL/GenBank/DDBJ whole genome shotgun (WGS) entry which is preliminary data.</text>
</comment>
<keyword evidence="1" id="KW-0812">Transmembrane</keyword>
<accession>A0A9Q0GZW7</accession>
<dbReference type="EMBL" id="JAMYWD010000011">
    <property type="protein sequence ID" value="KAJ4957321.1"/>
    <property type="molecule type" value="Genomic_DNA"/>
</dbReference>
<evidence type="ECO:0000313" key="4">
    <source>
        <dbReference type="Proteomes" id="UP001141806"/>
    </source>
</evidence>
<feature type="domain" description="Glycosyl transferase CAP10" evidence="2">
    <location>
        <begin position="185"/>
        <end position="434"/>
    </location>
</feature>
<dbReference type="SMART" id="SM00672">
    <property type="entry name" value="CAP10"/>
    <property type="match status" value="1"/>
</dbReference>
<dbReference type="InterPro" id="IPR051091">
    <property type="entry name" value="O-Glucosyltr/Glycosyltrsf_90"/>
</dbReference>
<feature type="transmembrane region" description="Helical" evidence="1">
    <location>
        <begin position="27"/>
        <end position="46"/>
    </location>
</feature>
<protein>
    <recommendedName>
        <fullName evidence="2">Glycosyl transferase CAP10 domain-containing protein</fullName>
    </recommendedName>
</protein>
<keyword evidence="1" id="KW-0472">Membrane</keyword>
<dbReference type="AlphaFoldDB" id="A0A9Q0GZW7"/>
<proteinExistence type="predicted"/>